<keyword evidence="2" id="KW-1185">Reference proteome</keyword>
<accession>E9S957</accession>
<gene>
    <name evidence="1" type="ORF">CUS_4604</name>
</gene>
<organism evidence="1 2">
    <name type="scientific">Ruminococcus albus 8</name>
    <dbReference type="NCBI Taxonomy" id="246199"/>
    <lineage>
        <taxon>Bacteria</taxon>
        <taxon>Bacillati</taxon>
        <taxon>Bacillota</taxon>
        <taxon>Clostridia</taxon>
        <taxon>Eubacteriales</taxon>
        <taxon>Oscillospiraceae</taxon>
        <taxon>Ruminococcus</taxon>
    </lineage>
</organism>
<evidence type="ECO:0000313" key="2">
    <source>
        <dbReference type="Proteomes" id="UP000004259"/>
    </source>
</evidence>
<dbReference type="RefSeq" id="WP_002847497.1">
    <property type="nucleotide sequence ID" value="NZ_ADKM02000034.1"/>
</dbReference>
<dbReference type="Proteomes" id="UP000004259">
    <property type="component" value="Unassembled WGS sequence"/>
</dbReference>
<dbReference type="EMBL" id="ADKM02000034">
    <property type="protein sequence ID" value="EGC04184.1"/>
    <property type="molecule type" value="Genomic_DNA"/>
</dbReference>
<sequence length="57" mass="6251">MMGKSLMTGVSVGLTVGAAAFELSRRTQRSKRKLKARAGKALRSVGDFMDELSDMFR</sequence>
<comment type="caution">
    <text evidence="1">The sequence shown here is derived from an EMBL/GenBank/DDBJ whole genome shotgun (WGS) entry which is preliminary data.</text>
</comment>
<reference evidence="1 2" key="1">
    <citation type="submission" date="2011-02" db="EMBL/GenBank/DDBJ databases">
        <authorList>
            <person name="Nelson K.E."/>
            <person name="Sutton G."/>
            <person name="Torralba M."/>
            <person name="Durkin S."/>
            <person name="Harkins D."/>
            <person name="Montgomery R."/>
            <person name="Ziemer C."/>
            <person name="Klaassens E."/>
            <person name="Ocuiv P."/>
            <person name="Morrison M."/>
        </authorList>
    </citation>
    <scope>NUCLEOTIDE SEQUENCE [LARGE SCALE GENOMIC DNA]</scope>
    <source>
        <strain evidence="1 2">8</strain>
    </source>
</reference>
<dbReference type="AlphaFoldDB" id="E9S957"/>
<proteinExistence type="predicted"/>
<dbReference type="STRING" id="246199.CUS_4604"/>
<name>E9S957_RUMAL</name>
<protein>
    <submittedName>
        <fullName evidence="1">Uncharacterized protein</fullName>
    </submittedName>
</protein>
<evidence type="ECO:0000313" key="1">
    <source>
        <dbReference type="EMBL" id="EGC04184.1"/>
    </source>
</evidence>